<dbReference type="SFLD" id="SFLDG00358">
    <property type="entry name" value="Main_(cytGST)"/>
    <property type="match status" value="1"/>
</dbReference>
<dbReference type="AlphaFoldDB" id="A0A381QCH4"/>
<dbReference type="Gene3D" id="3.40.30.10">
    <property type="entry name" value="Glutaredoxin"/>
    <property type="match status" value="1"/>
</dbReference>
<dbReference type="PROSITE" id="PS50405">
    <property type="entry name" value="GST_CTER"/>
    <property type="match status" value="1"/>
</dbReference>
<dbReference type="Pfam" id="PF13417">
    <property type="entry name" value="GST_N_3"/>
    <property type="match status" value="1"/>
</dbReference>
<dbReference type="InterPro" id="IPR036282">
    <property type="entry name" value="Glutathione-S-Trfase_C_sf"/>
</dbReference>
<name>A0A381QCH4_9ZZZZ</name>
<dbReference type="InterPro" id="IPR010987">
    <property type="entry name" value="Glutathione-S-Trfase_C-like"/>
</dbReference>
<dbReference type="CDD" id="cd00570">
    <property type="entry name" value="GST_N_family"/>
    <property type="match status" value="1"/>
</dbReference>
<evidence type="ECO:0000313" key="3">
    <source>
        <dbReference type="EMBL" id="SUZ77025.1"/>
    </source>
</evidence>
<protein>
    <recommendedName>
        <fullName evidence="4">GST N-terminal domain-containing protein</fullName>
    </recommendedName>
</protein>
<evidence type="ECO:0008006" key="4">
    <source>
        <dbReference type="Google" id="ProtNLM"/>
    </source>
</evidence>
<dbReference type="PANTHER" id="PTHR44051">
    <property type="entry name" value="GLUTATHIONE S-TRANSFERASE-RELATED"/>
    <property type="match status" value="1"/>
</dbReference>
<dbReference type="Gene3D" id="1.20.1050.10">
    <property type="match status" value="1"/>
</dbReference>
<accession>A0A381QCH4</accession>
<dbReference type="SFLD" id="SFLDS00019">
    <property type="entry name" value="Glutathione_Transferase_(cytos"/>
    <property type="match status" value="1"/>
</dbReference>
<proteinExistence type="predicted"/>
<evidence type="ECO:0000259" key="1">
    <source>
        <dbReference type="PROSITE" id="PS50404"/>
    </source>
</evidence>
<dbReference type="InterPro" id="IPR036249">
    <property type="entry name" value="Thioredoxin-like_sf"/>
</dbReference>
<dbReference type="InterPro" id="IPR004046">
    <property type="entry name" value="GST_C"/>
</dbReference>
<evidence type="ECO:0000259" key="2">
    <source>
        <dbReference type="PROSITE" id="PS50405"/>
    </source>
</evidence>
<organism evidence="3">
    <name type="scientific">marine metagenome</name>
    <dbReference type="NCBI Taxonomy" id="408172"/>
    <lineage>
        <taxon>unclassified sequences</taxon>
        <taxon>metagenomes</taxon>
        <taxon>ecological metagenomes</taxon>
    </lineage>
</organism>
<dbReference type="InterPro" id="IPR004045">
    <property type="entry name" value="Glutathione_S-Trfase_N"/>
</dbReference>
<feature type="domain" description="GST N-terminal" evidence="1">
    <location>
        <begin position="1"/>
        <end position="78"/>
    </location>
</feature>
<dbReference type="PROSITE" id="PS50404">
    <property type="entry name" value="GST_NTER"/>
    <property type="match status" value="1"/>
</dbReference>
<dbReference type="SUPFAM" id="SSF47616">
    <property type="entry name" value="GST C-terminal domain-like"/>
    <property type="match status" value="1"/>
</dbReference>
<dbReference type="EMBL" id="UINC01001300">
    <property type="protein sequence ID" value="SUZ77025.1"/>
    <property type="molecule type" value="Genomic_DNA"/>
</dbReference>
<dbReference type="SUPFAM" id="SSF52833">
    <property type="entry name" value="Thioredoxin-like"/>
    <property type="match status" value="1"/>
</dbReference>
<reference evidence="3" key="1">
    <citation type="submission" date="2018-05" db="EMBL/GenBank/DDBJ databases">
        <authorList>
            <person name="Lanie J.A."/>
            <person name="Ng W.-L."/>
            <person name="Kazmierczak K.M."/>
            <person name="Andrzejewski T.M."/>
            <person name="Davidsen T.M."/>
            <person name="Wayne K.J."/>
            <person name="Tettelin H."/>
            <person name="Glass J.I."/>
            <person name="Rusch D."/>
            <person name="Podicherti R."/>
            <person name="Tsui H.-C.T."/>
            <person name="Winkler M.E."/>
        </authorList>
    </citation>
    <scope>NUCLEOTIDE SEQUENCE</scope>
</reference>
<dbReference type="PANTHER" id="PTHR44051:SF8">
    <property type="entry name" value="GLUTATHIONE S-TRANSFERASE GSTA"/>
    <property type="match status" value="1"/>
</dbReference>
<dbReference type="InterPro" id="IPR040079">
    <property type="entry name" value="Glutathione_S-Trfase"/>
</dbReference>
<dbReference type="Pfam" id="PF00043">
    <property type="entry name" value="GST_C"/>
    <property type="match status" value="1"/>
</dbReference>
<sequence length="197" mass="22432">MSKVVIYGFETSNNFKVRVALGFKGIDYRFETIDPSDRGEIVRISGQPFTPVMVHGETVMFDSAAILRYLEANFPDTPKLFSTDYFTMREIEKWEAFGRVTLHEPLWMMVRQRITGVSNDSETARATKLFVEATTTLESVLSDNEWLAHTRMTAADVTAVGVIRRVQDLEPFDLPKDRPHMYAWAERVSAFDPGPGD</sequence>
<gene>
    <name evidence="3" type="ORF">METZ01_LOCUS29879</name>
</gene>
<feature type="domain" description="GST C-terminal" evidence="2">
    <location>
        <begin position="84"/>
        <end position="197"/>
    </location>
</feature>